<organism evidence="1">
    <name type="scientific">viral metagenome</name>
    <dbReference type="NCBI Taxonomy" id="1070528"/>
    <lineage>
        <taxon>unclassified sequences</taxon>
        <taxon>metagenomes</taxon>
        <taxon>organismal metagenomes</taxon>
    </lineage>
</organism>
<sequence length="382" mass="40723">MANTLTVLVPKLLAGGLRTLRQNAITYRLVQTGYTLTPQTKGKTITIPLGATQARAAVVPAATPPANIDHTPTSVELVLDQWYKSDFHLSDQDMSQIDAQTNFIPKQSEEAVKVLANGLDTDLLGLYKSVYQFAGTAGTTPFANDARTWTTGARKILNDSLAPVGDRSVVLDTDAEANAIDLEEFQNAAWSGSDRGIVEGEIGRKLGAGWYMNQNVPTHTKGTLAAGTALQLNAEVAAGATTAVFKDSGGTLTGTMTEGDLFTIAGHAQQYTCSALATAAANLVTVTFTPAAATTYTISSVVTHIDGHVASLGFHRDAFAIGFAPLADDSMGLARQFMIQDPLTGIVLRLEVTREYKQVTWRYDILYGVKAIRPELACRILG</sequence>
<dbReference type="EMBL" id="MT143238">
    <property type="protein sequence ID" value="QJA94514.1"/>
    <property type="molecule type" value="Genomic_DNA"/>
</dbReference>
<gene>
    <name evidence="1" type="ORF">MM415B03834_0009</name>
</gene>
<accession>A0A6M3LMJ6</accession>
<reference evidence="1" key="1">
    <citation type="submission" date="2020-03" db="EMBL/GenBank/DDBJ databases">
        <title>The deep terrestrial virosphere.</title>
        <authorList>
            <person name="Holmfeldt K."/>
            <person name="Nilsson E."/>
            <person name="Simone D."/>
            <person name="Lopez-Fernandez M."/>
            <person name="Wu X."/>
            <person name="de Brujin I."/>
            <person name="Lundin D."/>
            <person name="Andersson A."/>
            <person name="Bertilsson S."/>
            <person name="Dopson M."/>
        </authorList>
    </citation>
    <scope>NUCLEOTIDE SEQUENCE</scope>
    <source>
        <strain evidence="1">MM415B03834</strain>
    </source>
</reference>
<name>A0A6M3LMJ6_9ZZZZ</name>
<protein>
    <submittedName>
        <fullName evidence="1">Putative capsid protein</fullName>
    </submittedName>
</protein>
<evidence type="ECO:0000313" key="1">
    <source>
        <dbReference type="EMBL" id="QJA94514.1"/>
    </source>
</evidence>
<dbReference type="AlphaFoldDB" id="A0A6M3LMJ6"/>
<proteinExistence type="predicted"/>